<keyword evidence="8" id="KW-1133">Transmembrane helix</keyword>
<dbReference type="EC" id="2.4.1.17" evidence="3"/>
<dbReference type="AlphaFoldDB" id="A0A914V754"/>
<evidence type="ECO:0000313" key="14">
    <source>
        <dbReference type="WBParaSite" id="PSAMB.scaffold1591size29625.g13964.t1"/>
    </source>
</evidence>
<comment type="similarity">
    <text evidence="2">Belongs to the UDP-glycosyltransferase family.</text>
</comment>
<reference evidence="14" key="1">
    <citation type="submission" date="2022-11" db="UniProtKB">
        <authorList>
            <consortium name="WormBaseParasite"/>
        </authorList>
    </citation>
    <scope>IDENTIFICATION</scope>
</reference>
<keyword evidence="13" id="KW-1185">Reference proteome</keyword>
<organism evidence="13 14">
    <name type="scientific">Plectus sambesii</name>
    <dbReference type="NCBI Taxonomy" id="2011161"/>
    <lineage>
        <taxon>Eukaryota</taxon>
        <taxon>Metazoa</taxon>
        <taxon>Ecdysozoa</taxon>
        <taxon>Nematoda</taxon>
        <taxon>Chromadorea</taxon>
        <taxon>Plectida</taxon>
        <taxon>Plectina</taxon>
        <taxon>Plectoidea</taxon>
        <taxon>Plectidae</taxon>
        <taxon>Plectus</taxon>
    </lineage>
</organism>
<dbReference type="GO" id="GO:0016020">
    <property type="term" value="C:membrane"/>
    <property type="evidence" value="ECO:0007669"/>
    <property type="project" value="UniProtKB-SubCell"/>
</dbReference>
<proteinExistence type="inferred from homology"/>
<evidence type="ECO:0000256" key="12">
    <source>
        <dbReference type="SAM" id="MobiDB-lite"/>
    </source>
</evidence>
<evidence type="ECO:0000256" key="7">
    <source>
        <dbReference type="ARBA" id="ARBA00022729"/>
    </source>
</evidence>
<comment type="catalytic activity">
    <reaction evidence="11">
        <text>glucuronate acceptor + UDP-alpha-D-glucuronate = acceptor beta-D-glucuronoside + UDP + H(+)</text>
        <dbReference type="Rhea" id="RHEA:21032"/>
        <dbReference type="ChEBI" id="CHEBI:15378"/>
        <dbReference type="ChEBI" id="CHEBI:58052"/>
        <dbReference type="ChEBI" id="CHEBI:58223"/>
        <dbReference type="ChEBI" id="CHEBI:132367"/>
        <dbReference type="ChEBI" id="CHEBI:132368"/>
        <dbReference type="EC" id="2.4.1.17"/>
    </reaction>
</comment>
<accession>A0A914V754</accession>
<dbReference type="Gene3D" id="3.40.50.2000">
    <property type="entry name" value="Glycogen Phosphorylase B"/>
    <property type="match status" value="1"/>
</dbReference>
<protein>
    <recommendedName>
        <fullName evidence="3">glucuronosyltransferase</fullName>
        <ecNumber evidence="3">2.4.1.17</ecNumber>
    </recommendedName>
</protein>
<name>A0A914V754_9BILA</name>
<dbReference type="FunFam" id="3.40.50.2000:FF:000118">
    <property type="entry name" value="UDP-glucuronosyltransferase"/>
    <property type="match status" value="1"/>
</dbReference>
<evidence type="ECO:0000256" key="8">
    <source>
        <dbReference type="ARBA" id="ARBA00022989"/>
    </source>
</evidence>
<keyword evidence="4" id="KW-0328">Glycosyltransferase</keyword>
<keyword evidence="10" id="KW-0325">Glycoprotein</keyword>
<dbReference type="InterPro" id="IPR050271">
    <property type="entry name" value="UDP-glycosyltransferase"/>
</dbReference>
<comment type="subcellular location">
    <subcellularLocation>
        <location evidence="1">Membrane</location>
        <topology evidence="1">Single-pass membrane protein</topology>
    </subcellularLocation>
</comment>
<evidence type="ECO:0000256" key="10">
    <source>
        <dbReference type="ARBA" id="ARBA00023180"/>
    </source>
</evidence>
<dbReference type="PANTHER" id="PTHR48043">
    <property type="entry name" value="EG:EG0003.4 PROTEIN-RELATED"/>
    <property type="match status" value="1"/>
</dbReference>
<keyword evidence="6" id="KW-0812">Transmembrane</keyword>
<evidence type="ECO:0000256" key="5">
    <source>
        <dbReference type="ARBA" id="ARBA00022679"/>
    </source>
</evidence>
<evidence type="ECO:0000256" key="2">
    <source>
        <dbReference type="ARBA" id="ARBA00009995"/>
    </source>
</evidence>
<feature type="region of interest" description="Disordered" evidence="12">
    <location>
        <begin position="481"/>
        <end position="510"/>
    </location>
</feature>
<dbReference type="PANTHER" id="PTHR48043:SF145">
    <property type="entry name" value="FI06409P-RELATED"/>
    <property type="match status" value="1"/>
</dbReference>
<dbReference type="WBParaSite" id="PSAMB.scaffold1591size29625.g13964.t1">
    <property type="protein sequence ID" value="PSAMB.scaffold1591size29625.g13964.t1"/>
    <property type="gene ID" value="PSAMB.scaffold1591size29625.g13964"/>
</dbReference>
<keyword evidence="7" id="KW-0732">Signal</keyword>
<dbReference type="GO" id="GO:0015020">
    <property type="term" value="F:glucuronosyltransferase activity"/>
    <property type="evidence" value="ECO:0007669"/>
    <property type="project" value="UniProtKB-EC"/>
</dbReference>
<evidence type="ECO:0000256" key="9">
    <source>
        <dbReference type="ARBA" id="ARBA00023136"/>
    </source>
</evidence>
<dbReference type="InterPro" id="IPR002213">
    <property type="entry name" value="UDP_glucos_trans"/>
</dbReference>
<keyword evidence="5" id="KW-0808">Transferase</keyword>
<dbReference type="Pfam" id="PF00201">
    <property type="entry name" value="UDPGT"/>
    <property type="match status" value="1"/>
</dbReference>
<dbReference type="SUPFAM" id="SSF53756">
    <property type="entry name" value="UDP-Glycosyltransferase/glycogen phosphorylase"/>
    <property type="match status" value="1"/>
</dbReference>
<keyword evidence="9" id="KW-0472">Membrane</keyword>
<evidence type="ECO:0000256" key="1">
    <source>
        <dbReference type="ARBA" id="ARBA00004167"/>
    </source>
</evidence>
<evidence type="ECO:0000256" key="4">
    <source>
        <dbReference type="ARBA" id="ARBA00022676"/>
    </source>
</evidence>
<dbReference type="CDD" id="cd03784">
    <property type="entry name" value="GT1_Gtf-like"/>
    <property type="match status" value="1"/>
</dbReference>
<evidence type="ECO:0000313" key="13">
    <source>
        <dbReference type="Proteomes" id="UP000887566"/>
    </source>
</evidence>
<evidence type="ECO:0000256" key="3">
    <source>
        <dbReference type="ARBA" id="ARBA00012544"/>
    </source>
</evidence>
<sequence length="510" mass="57221">MHFSKSHIISMQPLAEALSLRGHNVTIYAAMQGEAAMPTTMDNGVTGRWVNLPKASEEDTKRFSKMIWTMDFGPMVMAWPFNLGNQALTKILTKQPDAWWSVANETWDLIFADELFSQSSYAMALMSKQRHGKPFAVFSTADMLSTFASINSLGRNPAVNPSFYTSSEPFSFNATSLLDRFYVTKDFIVEYLSVGLLSEYQSRSGVGQLGFNDFTWSSYFKEAQLIISDYPERMNHPVPTGNEIINIGATCSVSNDKMTQELLSFVNDEKSRGTIYIAFGSNVQWDYAPEHVLDAFLTAIEALKEYRIIWSYKGPQLKVSNHVKILAWAPQIAILNHPKTKLFISHGGLKSLKEAICSATPVVFMSIFAEQTHNALICNQLGFAEYVNKHTVTGADLLRQARKVLENDAYLANVRKVKAMNNDRIMPPLEEDRMFLWLSDVGKRSLRETAKETFVCRRLAAGSRGRALCPGTTMAAARHVDDEAPKQLLSDQPHSAQPHATEYPLQQRSP</sequence>
<dbReference type="Proteomes" id="UP000887566">
    <property type="component" value="Unplaced"/>
</dbReference>
<evidence type="ECO:0000256" key="6">
    <source>
        <dbReference type="ARBA" id="ARBA00022692"/>
    </source>
</evidence>
<evidence type="ECO:0000256" key="11">
    <source>
        <dbReference type="ARBA" id="ARBA00047475"/>
    </source>
</evidence>